<reference evidence="2 3" key="1">
    <citation type="submission" date="2017-04" db="EMBL/GenBank/DDBJ databases">
        <authorList>
            <person name="Afonso C.L."/>
            <person name="Miller P.J."/>
            <person name="Scott M.A."/>
            <person name="Spackman E."/>
            <person name="Goraichik I."/>
            <person name="Dimitrov K.M."/>
            <person name="Suarez D.L."/>
            <person name="Swayne D.E."/>
        </authorList>
    </citation>
    <scope>NUCLEOTIDE SEQUENCE [LARGE SCALE GENOMIC DNA]</scope>
    <source>
        <strain evidence="2 3">CGMCC 1.12511</strain>
    </source>
</reference>
<accession>A0A1W1ZNJ9</accession>
<proteinExistence type="predicted"/>
<dbReference type="Proteomes" id="UP000192634">
    <property type="component" value="Unassembled WGS sequence"/>
</dbReference>
<keyword evidence="1" id="KW-0812">Transmembrane</keyword>
<gene>
    <name evidence="2" type="ORF">SAMN06296429_10491</name>
</gene>
<protein>
    <recommendedName>
        <fullName evidence="4">PEGA domain-containing protein</fullName>
    </recommendedName>
</protein>
<evidence type="ECO:0000313" key="2">
    <source>
        <dbReference type="EMBL" id="SMC49688.1"/>
    </source>
</evidence>
<name>A0A1W1ZNJ9_9MICO</name>
<evidence type="ECO:0000256" key="1">
    <source>
        <dbReference type="SAM" id="Phobius"/>
    </source>
</evidence>
<keyword evidence="1" id="KW-0472">Membrane</keyword>
<dbReference type="EMBL" id="FWXN01000004">
    <property type="protein sequence ID" value="SMC49688.1"/>
    <property type="molecule type" value="Genomic_DNA"/>
</dbReference>
<feature type="transmembrane region" description="Helical" evidence="1">
    <location>
        <begin position="110"/>
        <end position="131"/>
    </location>
</feature>
<dbReference type="AlphaFoldDB" id="A0A1W1ZNJ9"/>
<evidence type="ECO:0008006" key="4">
    <source>
        <dbReference type="Google" id="ProtNLM"/>
    </source>
</evidence>
<organism evidence="2 3">
    <name type="scientific">Janibacter indicus</name>
    <dbReference type="NCBI Taxonomy" id="857417"/>
    <lineage>
        <taxon>Bacteria</taxon>
        <taxon>Bacillati</taxon>
        <taxon>Actinomycetota</taxon>
        <taxon>Actinomycetes</taxon>
        <taxon>Micrococcales</taxon>
        <taxon>Intrasporangiaceae</taxon>
        <taxon>Janibacter</taxon>
    </lineage>
</organism>
<evidence type="ECO:0000313" key="3">
    <source>
        <dbReference type="Proteomes" id="UP000192634"/>
    </source>
</evidence>
<dbReference type="RefSeq" id="WP_143445451.1">
    <property type="nucleotide sequence ID" value="NZ_CBDRLL010000002.1"/>
</dbReference>
<sequence>MTPNANAPQGWIRLTITGSTTGAIVRARVDGHGVDVVAPTTVVPVAPGRHRLEVESSVGFTTYGETRTDVDVAPGQAADLFYAVPKSMVSKGELGTTPQPRRAGLDMRQVAVSIGGGVGLICLCGLIGGVWKLVFG</sequence>
<keyword evidence="1" id="KW-1133">Transmembrane helix</keyword>
<dbReference type="OrthoDB" id="4774205at2"/>